<name>A0A927DFR6_KLEPN</name>
<accession>A0A927DFR6</accession>
<dbReference type="AlphaFoldDB" id="A0A927DFR6"/>
<evidence type="ECO:0000313" key="2">
    <source>
        <dbReference type="Proteomes" id="UP000652007"/>
    </source>
</evidence>
<comment type="caution">
    <text evidence="1">The sequence shown here is derived from an EMBL/GenBank/DDBJ whole genome shotgun (WGS) entry which is preliminary data.</text>
</comment>
<evidence type="ECO:0000313" key="1">
    <source>
        <dbReference type="EMBL" id="MBD3704527.1"/>
    </source>
</evidence>
<gene>
    <name evidence="1" type="ORF">IE990_17210</name>
</gene>
<protein>
    <submittedName>
        <fullName evidence="1">Uncharacterized protein</fullName>
    </submittedName>
</protein>
<dbReference type="Proteomes" id="UP000652007">
    <property type="component" value="Unassembled WGS sequence"/>
</dbReference>
<proteinExistence type="predicted"/>
<organism evidence="1 2">
    <name type="scientific">Klebsiella pneumoniae</name>
    <dbReference type="NCBI Taxonomy" id="573"/>
    <lineage>
        <taxon>Bacteria</taxon>
        <taxon>Pseudomonadati</taxon>
        <taxon>Pseudomonadota</taxon>
        <taxon>Gammaproteobacteria</taxon>
        <taxon>Enterobacterales</taxon>
        <taxon>Enterobacteriaceae</taxon>
        <taxon>Klebsiella/Raoultella group</taxon>
        <taxon>Klebsiella</taxon>
        <taxon>Klebsiella pneumoniae complex</taxon>
    </lineage>
</organism>
<sequence length="110" mass="12745">MKVLHAAEVVKGGVSTVMRQLLEDQYSWDKIGKVVCVIPENQKEELSPYHTKSGMYFLNVKKRNSFFISFIKAFILCVLREKPDIVHLHSTFQVFLGDFAFLFYVQLLSL</sequence>
<dbReference type="EMBL" id="JACXTH010000001">
    <property type="protein sequence ID" value="MBD3704527.1"/>
    <property type="molecule type" value="Genomic_DNA"/>
</dbReference>
<reference evidence="1" key="1">
    <citation type="submission" date="2020-07" db="EMBL/GenBank/DDBJ databases">
        <title>Clinical and genomic characterization of carbapenemase-producing Enterobacterales causing secondary infections during the COVID-19 crisis at a New York City hospital.</title>
        <authorList>
            <person name="Gomez-Simmonds A."/>
            <person name="Annavajhala M.K."/>
            <person name="Uhlemann A.-C."/>
        </authorList>
    </citation>
    <scope>NUCLEOTIDE SEQUENCE</scope>
    <source>
        <strain evidence="1">NK1596</strain>
    </source>
</reference>